<dbReference type="NCBIfam" id="TIGR04176">
    <property type="entry name" value="MarR_EPS"/>
    <property type="match status" value="1"/>
</dbReference>
<dbReference type="InterPro" id="IPR026433">
    <property type="entry name" value="MarR_EPS"/>
</dbReference>
<protein>
    <submittedName>
        <fullName evidence="2">Transcriptional regulator, MarR family</fullName>
    </submittedName>
</protein>
<dbReference type="InterPro" id="IPR036390">
    <property type="entry name" value="WH_DNA-bd_sf"/>
</dbReference>
<gene>
    <name evidence="2" type="ORF">MNBD_GAMMA16-1948</name>
</gene>
<sequence>MTVLTDEIRYRLFKQLEQNPNLTQRELAAVLGISLGKTNYCLNALIKKGWIKARNFSRSHSKLGYAYFLTKKGVEEKARVTVQFFKCKQQEYDELVKELDTLRQEAAQLESTTEGE</sequence>
<dbReference type="Gene3D" id="1.10.10.10">
    <property type="entry name" value="Winged helix-like DNA-binding domain superfamily/Winged helix DNA-binding domain"/>
    <property type="match status" value="1"/>
</dbReference>
<keyword evidence="1" id="KW-0175">Coiled coil</keyword>
<organism evidence="2">
    <name type="scientific">hydrothermal vent metagenome</name>
    <dbReference type="NCBI Taxonomy" id="652676"/>
    <lineage>
        <taxon>unclassified sequences</taxon>
        <taxon>metagenomes</taxon>
        <taxon>ecological metagenomes</taxon>
    </lineage>
</organism>
<evidence type="ECO:0000313" key="2">
    <source>
        <dbReference type="EMBL" id="VAW88006.1"/>
    </source>
</evidence>
<dbReference type="AlphaFoldDB" id="A0A3B1A526"/>
<dbReference type="EMBL" id="UOFO01000138">
    <property type="protein sequence ID" value="VAW88006.1"/>
    <property type="molecule type" value="Genomic_DNA"/>
</dbReference>
<evidence type="ECO:0000256" key="1">
    <source>
        <dbReference type="SAM" id="Coils"/>
    </source>
</evidence>
<name>A0A3B1A526_9ZZZZ</name>
<dbReference type="InterPro" id="IPR036388">
    <property type="entry name" value="WH-like_DNA-bd_sf"/>
</dbReference>
<reference evidence="2" key="1">
    <citation type="submission" date="2018-06" db="EMBL/GenBank/DDBJ databases">
        <authorList>
            <person name="Zhirakovskaya E."/>
        </authorList>
    </citation>
    <scope>NUCLEOTIDE SEQUENCE</scope>
</reference>
<dbReference type="Pfam" id="PF13412">
    <property type="entry name" value="HTH_24"/>
    <property type="match status" value="1"/>
</dbReference>
<dbReference type="SUPFAM" id="SSF46785">
    <property type="entry name" value="Winged helix' DNA-binding domain"/>
    <property type="match status" value="1"/>
</dbReference>
<proteinExistence type="predicted"/>
<feature type="coiled-coil region" evidence="1">
    <location>
        <begin position="85"/>
        <end position="112"/>
    </location>
</feature>
<accession>A0A3B1A526</accession>